<dbReference type="SUPFAM" id="SSF51735">
    <property type="entry name" value="NAD(P)-binding Rossmann-fold domains"/>
    <property type="match status" value="1"/>
</dbReference>
<dbReference type="Pfam" id="PF22725">
    <property type="entry name" value="GFO_IDH_MocA_C3"/>
    <property type="match status" value="1"/>
</dbReference>
<dbReference type="InterPro" id="IPR055170">
    <property type="entry name" value="GFO_IDH_MocA-like_dom"/>
</dbReference>
<dbReference type="Gene3D" id="3.30.360.10">
    <property type="entry name" value="Dihydrodipicolinate Reductase, domain 2"/>
    <property type="match status" value="1"/>
</dbReference>
<dbReference type="Proteomes" id="UP001377337">
    <property type="component" value="Chromosome"/>
</dbReference>
<accession>A0ABZ2NM08</accession>
<name>A0ABZ2NM08_9BACI</name>
<keyword evidence="4" id="KW-1185">Reference proteome</keyword>
<dbReference type="PANTHER" id="PTHR43377:SF1">
    <property type="entry name" value="BILIVERDIN REDUCTASE A"/>
    <property type="match status" value="1"/>
</dbReference>
<dbReference type="InterPro" id="IPR051450">
    <property type="entry name" value="Gfo/Idh/MocA_Oxidoreductases"/>
</dbReference>
<evidence type="ECO:0000313" key="3">
    <source>
        <dbReference type="EMBL" id="WXB98868.1"/>
    </source>
</evidence>
<feature type="domain" description="GFO/IDH/MocA-like oxidoreductase" evidence="2">
    <location>
        <begin position="129"/>
        <end position="255"/>
    </location>
</feature>
<sequence length="340" mass="37085">MLNVAMLSRWHVHADDYAKEALNNESISIKAVWDEEEERGMKWAEELGVPFEANLDSVLKRSDIDAVIVSTPTTMHKEVIMAAAGYGKHIFSEKVLAVSLRDCEEIFESVEKANVKLMVSLPRLSADYFLYAEQAVEKGWLGRLTSIRCRLAHDGAISIPGKPSGWLPSHFFSEEQCGGGALIDLGAHPIYLTYRLAGSAVSVSAKLLHTLGLGVDDNAAVTVEYESGALGIIETGFVSAASPFQLELYGTDGALLIEDNKVRMNSASLTQGEWITPDDLPKPLPMPMEQWVMDIEGKKSPAITKDDVLNLTLMNEAAARSSKEARAVSVQELKEGAHQG</sequence>
<dbReference type="RefSeq" id="WP_338782036.1">
    <property type="nucleotide sequence ID" value="NZ_CP147407.1"/>
</dbReference>
<reference evidence="3 4" key="1">
    <citation type="submission" date="2024-02" db="EMBL/GenBank/DDBJ databases">
        <title>Seven novel Bacillus-like species.</title>
        <authorList>
            <person name="Liu G."/>
        </authorList>
    </citation>
    <scope>NUCLEOTIDE SEQUENCE [LARGE SCALE GENOMIC DNA]</scope>
    <source>
        <strain evidence="3 4">FJAT-52054</strain>
    </source>
</reference>
<gene>
    <name evidence="3" type="ORF">WCV65_10425</name>
</gene>
<organism evidence="3 4">
    <name type="scientific">Metabacillus sediminis</name>
    <dbReference type="NCBI Taxonomy" id="3117746"/>
    <lineage>
        <taxon>Bacteria</taxon>
        <taxon>Bacillati</taxon>
        <taxon>Bacillota</taxon>
        <taxon>Bacilli</taxon>
        <taxon>Bacillales</taxon>
        <taxon>Bacillaceae</taxon>
        <taxon>Metabacillus</taxon>
    </lineage>
</organism>
<evidence type="ECO:0000313" key="4">
    <source>
        <dbReference type="Proteomes" id="UP001377337"/>
    </source>
</evidence>
<dbReference type="EMBL" id="CP147407">
    <property type="protein sequence ID" value="WXB98868.1"/>
    <property type="molecule type" value="Genomic_DNA"/>
</dbReference>
<dbReference type="InterPro" id="IPR000683">
    <property type="entry name" value="Gfo/Idh/MocA-like_OxRdtase_N"/>
</dbReference>
<dbReference type="PANTHER" id="PTHR43377">
    <property type="entry name" value="BILIVERDIN REDUCTASE A"/>
    <property type="match status" value="1"/>
</dbReference>
<dbReference type="InterPro" id="IPR036291">
    <property type="entry name" value="NAD(P)-bd_dom_sf"/>
</dbReference>
<dbReference type="Gene3D" id="3.40.50.720">
    <property type="entry name" value="NAD(P)-binding Rossmann-like Domain"/>
    <property type="match status" value="1"/>
</dbReference>
<protein>
    <submittedName>
        <fullName evidence="3">Gfo/Idh/MocA family oxidoreductase</fullName>
    </submittedName>
</protein>
<dbReference type="Pfam" id="PF01408">
    <property type="entry name" value="GFO_IDH_MocA"/>
    <property type="match status" value="1"/>
</dbReference>
<evidence type="ECO:0000259" key="2">
    <source>
        <dbReference type="Pfam" id="PF22725"/>
    </source>
</evidence>
<proteinExistence type="predicted"/>
<feature type="domain" description="Gfo/Idh/MocA-like oxidoreductase N-terminal" evidence="1">
    <location>
        <begin position="20"/>
        <end position="119"/>
    </location>
</feature>
<evidence type="ECO:0000259" key="1">
    <source>
        <dbReference type="Pfam" id="PF01408"/>
    </source>
</evidence>
<dbReference type="SUPFAM" id="SSF55347">
    <property type="entry name" value="Glyceraldehyde-3-phosphate dehydrogenase-like, C-terminal domain"/>
    <property type="match status" value="1"/>
</dbReference>